<dbReference type="Pfam" id="PF18370">
    <property type="entry name" value="RGI_lyase"/>
    <property type="match status" value="1"/>
</dbReference>
<name>A0ABV0A9Z9_9FLAO</name>
<organism evidence="5 6">
    <name type="scientific">Mariniflexile soesokkakense</name>
    <dbReference type="NCBI Taxonomy" id="1343160"/>
    <lineage>
        <taxon>Bacteria</taxon>
        <taxon>Pseudomonadati</taxon>
        <taxon>Bacteroidota</taxon>
        <taxon>Flavobacteriia</taxon>
        <taxon>Flavobacteriales</taxon>
        <taxon>Flavobacteriaceae</taxon>
        <taxon>Mariniflexile</taxon>
    </lineage>
</organism>
<dbReference type="PANTHER" id="PTHR43118">
    <property type="entry name" value="RHAMNOGALACTURONAN LYASE (EUROFUNG)"/>
    <property type="match status" value="1"/>
</dbReference>
<dbReference type="InterPro" id="IPR028994">
    <property type="entry name" value="Integrin_alpha_N"/>
</dbReference>
<dbReference type="SUPFAM" id="SSF69318">
    <property type="entry name" value="Integrin alpha N-terminal domain"/>
    <property type="match status" value="1"/>
</dbReference>
<protein>
    <submittedName>
        <fullName evidence="5">T9SS type A sorting domain-containing protein</fullName>
    </submittedName>
</protein>
<dbReference type="InterPro" id="IPR013783">
    <property type="entry name" value="Ig-like_fold"/>
</dbReference>
<dbReference type="NCBIfam" id="TIGR04183">
    <property type="entry name" value="Por_Secre_tail"/>
    <property type="match status" value="1"/>
</dbReference>
<feature type="domain" description="Secretion system C-terminal sorting" evidence="3">
    <location>
        <begin position="655"/>
        <end position="719"/>
    </location>
</feature>
<keyword evidence="1" id="KW-0732">Signal</keyword>
<keyword evidence="6" id="KW-1185">Reference proteome</keyword>
<dbReference type="Gene3D" id="2.60.40.10">
    <property type="entry name" value="Immunoglobulins"/>
    <property type="match status" value="1"/>
</dbReference>
<accession>A0ABV0A9Z9</accession>
<dbReference type="InterPro" id="IPR034641">
    <property type="entry name" value="RGL11"/>
</dbReference>
<feature type="domain" description="Rhamnogalacturonan lyase family 11 C-terminal" evidence="4">
    <location>
        <begin position="128"/>
        <end position="630"/>
    </location>
</feature>
<gene>
    <name evidence="5" type="ORF">VP395_06480</name>
</gene>
<comment type="caution">
    <text evidence="5">The sequence shown here is derived from an EMBL/GenBank/DDBJ whole genome shotgun (WGS) entry which is preliminary data.</text>
</comment>
<evidence type="ECO:0000259" key="3">
    <source>
        <dbReference type="Pfam" id="PF18962"/>
    </source>
</evidence>
<dbReference type="Pfam" id="PF21348">
    <property type="entry name" value="RGL11_C"/>
    <property type="match status" value="1"/>
</dbReference>
<reference evidence="5 6" key="1">
    <citation type="submission" date="2024-01" db="EMBL/GenBank/DDBJ databases">
        <title>Mariniflexile litorale sp. nov., isolated from the shallow sediments of the Sea of Japan.</title>
        <authorList>
            <person name="Romanenko L."/>
            <person name="Bystritskaya E."/>
            <person name="Isaeva M."/>
        </authorList>
    </citation>
    <scope>NUCLEOTIDE SEQUENCE [LARGE SCALE GENOMIC DNA]</scope>
    <source>
        <strain evidence="5 6">KCTC 32427</strain>
    </source>
</reference>
<dbReference type="EMBL" id="JAZHYP010000002">
    <property type="protein sequence ID" value="MEN3323366.1"/>
    <property type="molecule type" value="Genomic_DNA"/>
</dbReference>
<dbReference type="InterPro" id="IPR041624">
    <property type="entry name" value="RGI_lyase"/>
</dbReference>
<proteinExistence type="predicted"/>
<dbReference type="Proteomes" id="UP001416393">
    <property type="component" value="Unassembled WGS sequence"/>
</dbReference>
<dbReference type="CDD" id="cd10318">
    <property type="entry name" value="RGL11"/>
    <property type="match status" value="1"/>
</dbReference>
<evidence type="ECO:0000259" key="2">
    <source>
        <dbReference type="Pfam" id="PF18370"/>
    </source>
</evidence>
<evidence type="ECO:0000259" key="4">
    <source>
        <dbReference type="Pfam" id="PF21348"/>
    </source>
</evidence>
<dbReference type="Pfam" id="PF18962">
    <property type="entry name" value="Por_Secre_tail"/>
    <property type="match status" value="1"/>
</dbReference>
<dbReference type="PANTHER" id="PTHR43118:SF1">
    <property type="entry name" value="RHAMNOGALACTURONAN LYASE (EUROFUNG)"/>
    <property type="match status" value="1"/>
</dbReference>
<evidence type="ECO:0000313" key="5">
    <source>
        <dbReference type="EMBL" id="MEN3323366.1"/>
    </source>
</evidence>
<dbReference type="InterPro" id="IPR026444">
    <property type="entry name" value="Secre_tail"/>
</dbReference>
<dbReference type="InterPro" id="IPR049366">
    <property type="entry name" value="RGL11_C"/>
</dbReference>
<sequence length="723" mass="79043">MTKKLLNIMKTKRSLKAYLKNSLLVLAFILAVTPVIAQKQMENLDRGVLAVRTGSNQVLVSWRIFGTEFTNASYNVYRGTTLLNTTPITGASNYVDNTSTNATYSVSAIIDGIEQEVSQPINVWNKIYKKIPITAPAGGTTPDNVSYTYEANDASVGDLDGDGEYEIILKWYPTNSKDNAQSGYTGNTILQALKMDGTVFWTIDLGKNIRSGAHYTQFMVYDLDGDGKAEIACKTADGTVDGVGTVLGDANADYRTSNGYILTGPEYLSLFNGETGAFITTQNYIPARGSVSSWGDNYGNRVDRFLACVAYLDGARPSLVFCRGYYTRTVLAAYDYRDGQLTNRWVFDSNNSGNGAYAGQGNHNLSVGDLDGDGKDEIQYGSCAIDDNGTGLYTTGFGHGDAAHLGDFDPNKEGLEYFMVHEEANRPEVPQIDFRNPKTGQVFWSVPGSGDIGRGVTADIDPNHLGAESWASNGSGIHNVNGDVISTTYPTTAGNGTTYNMLAWYDGDLLRELVDRTVITKWNAAKGGTDRILTAYNYDNVSISDNNGSKSSPCLIADILGDWREEIIWRKFDNTELVIFSTPNPTTERIFTLMHDPVYRTSIAWQNVAYNQPAHTGFYLGVGMQTPASPNIYLANGGTLSVKDSGIKNSSSIKIYPNPTTDELYISGVHSGTIEVYDTMGKFLVKKNANATKRLDLSNYPKGLYLIKITQETEVNVFKAILK</sequence>
<evidence type="ECO:0000313" key="6">
    <source>
        <dbReference type="Proteomes" id="UP001416393"/>
    </source>
</evidence>
<feature type="domain" description="Rhamnogalacturonan I lyase beta-sheet" evidence="2">
    <location>
        <begin position="39"/>
        <end position="124"/>
    </location>
</feature>
<evidence type="ECO:0000256" key="1">
    <source>
        <dbReference type="ARBA" id="ARBA00022729"/>
    </source>
</evidence>